<keyword evidence="2" id="KW-0732">Signal</keyword>
<evidence type="ECO:0000256" key="1">
    <source>
        <dbReference type="SAM" id="Phobius"/>
    </source>
</evidence>
<evidence type="ECO:0008006" key="5">
    <source>
        <dbReference type="Google" id="ProtNLM"/>
    </source>
</evidence>
<dbReference type="Proteomes" id="UP000824264">
    <property type="component" value="Unassembled WGS sequence"/>
</dbReference>
<keyword evidence="1" id="KW-1133">Transmembrane helix</keyword>
<evidence type="ECO:0000313" key="3">
    <source>
        <dbReference type="EMBL" id="HIW78560.1"/>
    </source>
</evidence>
<organism evidence="3 4">
    <name type="scientific">Candidatus Bilophila faecipullorum</name>
    <dbReference type="NCBI Taxonomy" id="2838482"/>
    <lineage>
        <taxon>Bacteria</taxon>
        <taxon>Pseudomonadati</taxon>
        <taxon>Thermodesulfobacteriota</taxon>
        <taxon>Desulfovibrionia</taxon>
        <taxon>Desulfovibrionales</taxon>
        <taxon>Desulfovibrionaceae</taxon>
        <taxon>Bilophila</taxon>
    </lineage>
</organism>
<feature type="signal peptide" evidence="2">
    <location>
        <begin position="1"/>
        <end position="24"/>
    </location>
</feature>
<dbReference type="AlphaFoldDB" id="A0A9D1R0H8"/>
<protein>
    <recommendedName>
        <fullName evidence="5">DUF4198 domain-containing protein</fullName>
    </recommendedName>
</protein>
<feature type="chain" id="PRO_5039064789" description="DUF4198 domain-containing protein" evidence="2">
    <location>
        <begin position="25"/>
        <end position="175"/>
    </location>
</feature>
<feature type="transmembrane region" description="Helical" evidence="1">
    <location>
        <begin position="127"/>
        <end position="147"/>
    </location>
</feature>
<proteinExistence type="predicted"/>
<comment type="caution">
    <text evidence="3">The sequence shown here is derived from an EMBL/GenBank/DDBJ whole genome shotgun (WGS) entry which is preliminary data.</text>
</comment>
<accession>A0A9D1R0H8</accession>
<gene>
    <name evidence="3" type="ORF">H9874_05365</name>
</gene>
<keyword evidence="1" id="KW-0812">Transmembrane</keyword>
<reference evidence="3" key="2">
    <citation type="submission" date="2021-04" db="EMBL/GenBank/DDBJ databases">
        <authorList>
            <person name="Gilroy R."/>
        </authorList>
    </citation>
    <scope>NUCLEOTIDE SEQUENCE</scope>
    <source>
        <strain evidence="3">ChiSxjej5B17-1746</strain>
    </source>
</reference>
<reference evidence="3" key="1">
    <citation type="journal article" date="2021" name="PeerJ">
        <title>Extensive microbial diversity within the chicken gut microbiome revealed by metagenomics and culture.</title>
        <authorList>
            <person name="Gilroy R."/>
            <person name="Ravi A."/>
            <person name="Getino M."/>
            <person name="Pursley I."/>
            <person name="Horton D.L."/>
            <person name="Alikhan N.F."/>
            <person name="Baker D."/>
            <person name="Gharbi K."/>
            <person name="Hall N."/>
            <person name="Watson M."/>
            <person name="Adriaenssens E.M."/>
            <person name="Foster-Nyarko E."/>
            <person name="Jarju S."/>
            <person name="Secka A."/>
            <person name="Antonio M."/>
            <person name="Oren A."/>
            <person name="Chaudhuri R.R."/>
            <person name="La Ragione R."/>
            <person name="Hildebrand F."/>
            <person name="Pallen M.J."/>
        </authorList>
    </citation>
    <scope>NUCLEOTIDE SEQUENCE</scope>
    <source>
        <strain evidence="3">ChiSxjej5B17-1746</strain>
    </source>
</reference>
<sequence>MKRWMAAALAVVLLGWYTAPRASAHALLAKEVDSGNACAVEFAYSTGGTANYAEVKVYAPDNADVEFQNGRTDALGRFAFLPDKAGTWTVVMADGMGHKVSHPVAVTLSGERVSQVPAEGLTASSKLFPALLGVSLLANFFLLLALFRRRSGGGGAFFIKNADGTSNASKKNNEK</sequence>
<name>A0A9D1R0H8_9BACT</name>
<evidence type="ECO:0000256" key="2">
    <source>
        <dbReference type="SAM" id="SignalP"/>
    </source>
</evidence>
<evidence type="ECO:0000313" key="4">
    <source>
        <dbReference type="Proteomes" id="UP000824264"/>
    </source>
</evidence>
<dbReference type="EMBL" id="DXGI01000192">
    <property type="protein sequence ID" value="HIW78560.1"/>
    <property type="molecule type" value="Genomic_DNA"/>
</dbReference>
<keyword evidence="1" id="KW-0472">Membrane</keyword>